<feature type="transmembrane region" description="Helical" evidence="4">
    <location>
        <begin position="322"/>
        <end position="344"/>
    </location>
</feature>
<dbReference type="InterPro" id="IPR036259">
    <property type="entry name" value="MFS_trans_sf"/>
</dbReference>
<keyword evidence="3 4" id="KW-0472">Membrane</keyword>
<proteinExistence type="predicted"/>
<sequence length="417" mass="45624">MDIIACFMEAVMASSQQQSSLKAMFFIGTAWFGMSAFFAFNTASVPMFFNARIEQKWIVGLILGTMGGLGIIMSPILGMASDRIRHRLGRRRPLMILGLPFIVAVLVAMQYMPSVALMALVWPLAYFFHLVIERPWGALMPDIFPPDKRATANGVCQVMGGAGNLLYFVVGGYVWARNEEITFYLVAAVYAAGILAVVFGIKEKPTHLDPPRTQKRMKVLEYIAGLREHREVLRYAFACFFWSTGLNGILPWLTSFGTQGMGMSVELSFMILALSVGVVILLSLPVGMLADRVGHKRVARAGLVIFVVVNVLVVFVESVPLLFILMGIVAVGFCIIMVVPYALLMNLIPEDRMAELIGVASISVYLSILVGPTLAGFLIDAFGSYRPIFVFAAVCHGLGFLFLQGVTEKKATPILAG</sequence>
<dbReference type="AlphaFoldDB" id="A0A419F4U1"/>
<keyword evidence="1 4" id="KW-0812">Transmembrane</keyword>
<dbReference type="EMBL" id="QZKI01000028">
    <property type="protein sequence ID" value="RJP73396.1"/>
    <property type="molecule type" value="Genomic_DNA"/>
</dbReference>
<organism evidence="6 7">
    <name type="scientific">Candidatus Abyssobacteria bacterium SURF_17</name>
    <dbReference type="NCBI Taxonomy" id="2093361"/>
    <lineage>
        <taxon>Bacteria</taxon>
        <taxon>Pseudomonadati</taxon>
        <taxon>Candidatus Hydrogenedentota</taxon>
        <taxon>Candidatus Abyssobacteria</taxon>
    </lineage>
</organism>
<feature type="transmembrane region" description="Helical" evidence="4">
    <location>
        <begin position="57"/>
        <end position="80"/>
    </location>
</feature>
<feature type="transmembrane region" description="Helical" evidence="4">
    <location>
        <begin position="298"/>
        <end position="316"/>
    </location>
</feature>
<dbReference type="Pfam" id="PF07690">
    <property type="entry name" value="MFS_1"/>
    <property type="match status" value="1"/>
</dbReference>
<keyword evidence="2 4" id="KW-1133">Transmembrane helix</keyword>
<feature type="transmembrane region" description="Helical" evidence="4">
    <location>
        <begin position="92"/>
        <end position="109"/>
    </location>
</feature>
<feature type="transmembrane region" description="Helical" evidence="4">
    <location>
        <begin position="181"/>
        <end position="201"/>
    </location>
</feature>
<feature type="transmembrane region" description="Helical" evidence="4">
    <location>
        <begin position="265"/>
        <end position="286"/>
    </location>
</feature>
<comment type="caution">
    <text evidence="6">The sequence shown here is derived from an EMBL/GenBank/DDBJ whole genome shotgun (WGS) entry which is preliminary data.</text>
</comment>
<dbReference type="InterPro" id="IPR011701">
    <property type="entry name" value="MFS"/>
</dbReference>
<feature type="transmembrane region" description="Helical" evidence="4">
    <location>
        <begin position="115"/>
        <end position="132"/>
    </location>
</feature>
<accession>A0A419F4U1</accession>
<evidence type="ECO:0000313" key="7">
    <source>
        <dbReference type="Proteomes" id="UP000285961"/>
    </source>
</evidence>
<dbReference type="PROSITE" id="PS50850">
    <property type="entry name" value="MFS"/>
    <property type="match status" value="1"/>
</dbReference>
<name>A0A419F4U1_9BACT</name>
<evidence type="ECO:0000313" key="6">
    <source>
        <dbReference type="EMBL" id="RJP73396.1"/>
    </source>
</evidence>
<feature type="transmembrane region" description="Helical" evidence="4">
    <location>
        <begin position="152"/>
        <end position="175"/>
    </location>
</feature>
<feature type="transmembrane region" description="Helical" evidence="4">
    <location>
        <begin position="21"/>
        <end position="45"/>
    </location>
</feature>
<protein>
    <submittedName>
        <fullName evidence="6">MFS transporter</fullName>
    </submittedName>
</protein>
<feature type="transmembrane region" description="Helical" evidence="4">
    <location>
        <begin position="356"/>
        <end position="379"/>
    </location>
</feature>
<evidence type="ECO:0000256" key="4">
    <source>
        <dbReference type="SAM" id="Phobius"/>
    </source>
</evidence>
<feature type="domain" description="Major facilitator superfamily (MFS) profile" evidence="5">
    <location>
        <begin position="21"/>
        <end position="411"/>
    </location>
</feature>
<dbReference type="SUPFAM" id="SSF103473">
    <property type="entry name" value="MFS general substrate transporter"/>
    <property type="match status" value="1"/>
</dbReference>
<reference evidence="6 7" key="1">
    <citation type="journal article" date="2017" name="ISME J.">
        <title>Energy and carbon metabolisms in a deep terrestrial subsurface fluid microbial community.</title>
        <authorList>
            <person name="Momper L."/>
            <person name="Jungbluth S.P."/>
            <person name="Lee M.D."/>
            <person name="Amend J.P."/>
        </authorList>
    </citation>
    <scope>NUCLEOTIDE SEQUENCE [LARGE SCALE GENOMIC DNA]</scope>
    <source>
        <strain evidence="6">SURF_17</strain>
    </source>
</reference>
<dbReference type="GO" id="GO:0022857">
    <property type="term" value="F:transmembrane transporter activity"/>
    <property type="evidence" value="ECO:0007669"/>
    <property type="project" value="InterPro"/>
</dbReference>
<evidence type="ECO:0000256" key="1">
    <source>
        <dbReference type="ARBA" id="ARBA00022692"/>
    </source>
</evidence>
<feature type="transmembrane region" description="Helical" evidence="4">
    <location>
        <begin position="232"/>
        <end position="253"/>
    </location>
</feature>
<evidence type="ECO:0000256" key="3">
    <source>
        <dbReference type="ARBA" id="ARBA00023136"/>
    </source>
</evidence>
<feature type="transmembrane region" description="Helical" evidence="4">
    <location>
        <begin position="385"/>
        <end position="403"/>
    </location>
</feature>
<dbReference type="PANTHER" id="PTHR23528:SF1">
    <property type="entry name" value="MAJOR FACILITATOR SUPERFAMILY (MFS) PROFILE DOMAIN-CONTAINING PROTEIN"/>
    <property type="match status" value="1"/>
</dbReference>
<gene>
    <name evidence="6" type="ORF">C4532_04635</name>
</gene>
<dbReference type="Gene3D" id="1.20.1250.20">
    <property type="entry name" value="MFS general substrate transporter like domains"/>
    <property type="match status" value="2"/>
</dbReference>
<dbReference type="PANTHER" id="PTHR23528">
    <property type="match status" value="1"/>
</dbReference>
<dbReference type="InterPro" id="IPR020846">
    <property type="entry name" value="MFS_dom"/>
</dbReference>
<evidence type="ECO:0000259" key="5">
    <source>
        <dbReference type="PROSITE" id="PS50850"/>
    </source>
</evidence>
<dbReference type="Proteomes" id="UP000285961">
    <property type="component" value="Unassembled WGS sequence"/>
</dbReference>
<evidence type="ECO:0000256" key="2">
    <source>
        <dbReference type="ARBA" id="ARBA00022989"/>
    </source>
</evidence>